<organism evidence="1">
    <name type="scientific">Chromera velia CCMP2878</name>
    <dbReference type="NCBI Taxonomy" id="1169474"/>
    <lineage>
        <taxon>Eukaryota</taxon>
        <taxon>Sar</taxon>
        <taxon>Alveolata</taxon>
        <taxon>Colpodellida</taxon>
        <taxon>Chromeraceae</taxon>
        <taxon>Chromera</taxon>
    </lineage>
</organism>
<accession>A0A0G4HLJ5</accession>
<evidence type="ECO:0000313" key="1">
    <source>
        <dbReference type="EMBL" id="CEM44963.1"/>
    </source>
</evidence>
<dbReference type="EMBL" id="CDMZ01003058">
    <property type="protein sequence ID" value="CEM44963.1"/>
    <property type="molecule type" value="Genomic_DNA"/>
</dbReference>
<name>A0A0G4HLJ5_9ALVE</name>
<dbReference type="VEuPathDB" id="CryptoDB:Cvel_7353"/>
<reference evidence="1" key="1">
    <citation type="submission" date="2014-11" db="EMBL/GenBank/DDBJ databases">
        <authorList>
            <person name="Otto D Thomas"/>
            <person name="Naeem Raeece"/>
        </authorList>
    </citation>
    <scope>NUCLEOTIDE SEQUENCE</scope>
</reference>
<proteinExistence type="predicted"/>
<gene>
    <name evidence="1" type="ORF">Cvel_7353</name>
</gene>
<protein>
    <submittedName>
        <fullName evidence="1">Uncharacterized protein</fullName>
    </submittedName>
</protein>
<dbReference type="AlphaFoldDB" id="A0A0G4HLJ5"/>
<sequence>MRRQYLNIEFHCPHMDEGCEFTGTSDSVTKHIERQECKLTSYQCHQCDETIEGGQQALTAHIAAVYGKQRWTFTPCDIHAFVVIKRVVDKGLVHKDSTPPYYGLTGLKVYTQLSAEEDLPILEKTKKRATPKQIATYAKREIPNSEAGQFQKVEALFAWYKENEEQVAADNPLMPLPCFYLQKKHKVGEEPRGNRTLKNWRLFPKQVCGTAN</sequence>